<feature type="region of interest" description="Disordered" evidence="1">
    <location>
        <begin position="1"/>
        <end position="54"/>
    </location>
</feature>
<name>A0A4P9WYQ7_9FUNG</name>
<dbReference type="Proteomes" id="UP000268535">
    <property type="component" value="Unassembled WGS sequence"/>
</dbReference>
<accession>A0A4P9WYQ7</accession>
<feature type="compositionally biased region" description="Acidic residues" evidence="1">
    <location>
        <begin position="124"/>
        <end position="143"/>
    </location>
</feature>
<feature type="compositionally biased region" description="Polar residues" evidence="1">
    <location>
        <begin position="72"/>
        <end position="83"/>
    </location>
</feature>
<gene>
    <name evidence="2" type="ORF">CAUPRSCDRAFT_10905</name>
</gene>
<evidence type="ECO:0000256" key="1">
    <source>
        <dbReference type="SAM" id="MobiDB-lite"/>
    </source>
</evidence>
<feature type="compositionally biased region" description="Acidic residues" evidence="1">
    <location>
        <begin position="1"/>
        <end position="34"/>
    </location>
</feature>
<proteinExistence type="predicted"/>
<sequence length="143" mass="14867">MSEAEDAADDEDQQDDLTLETQEDDDDDDDDAVVDGDHEGLDDTGDLGETAYPDIVTASHSEAALLAVLNASATMSRTPTTPRSGDEAPDGPEGPTGDADASPPAKRPRLATPRAVARLAVAEVDGEGSGSEDVDELDELDDE</sequence>
<dbReference type="AlphaFoldDB" id="A0A4P9WYQ7"/>
<feature type="region of interest" description="Disordered" evidence="1">
    <location>
        <begin position="72"/>
        <end position="143"/>
    </location>
</feature>
<evidence type="ECO:0000313" key="3">
    <source>
        <dbReference type="Proteomes" id="UP000268535"/>
    </source>
</evidence>
<reference evidence="3" key="1">
    <citation type="journal article" date="2018" name="Nat. Microbiol.">
        <title>Leveraging single-cell genomics to expand the fungal tree of life.</title>
        <authorList>
            <person name="Ahrendt S.R."/>
            <person name="Quandt C.A."/>
            <person name="Ciobanu D."/>
            <person name="Clum A."/>
            <person name="Salamov A."/>
            <person name="Andreopoulos B."/>
            <person name="Cheng J.F."/>
            <person name="Woyke T."/>
            <person name="Pelin A."/>
            <person name="Henrissat B."/>
            <person name="Reynolds N.K."/>
            <person name="Benny G.L."/>
            <person name="Smith M.E."/>
            <person name="James T.Y."/>
            <person name="Grigoriev I.V."/>
        </authorList>
    </citation>
    <scope>NUCLEOTIDE SEQUENCE [LARGE SCALE GENOMIC DNA]</scope>
    <source>
        <strain evidence="3">ATCC 52028</strain>
    </source>
</reference>
<evidence type="ECO:0000313" key="2">
    <source>
        <dbReference type="EMBL" id="RKO97418.1"/>
    </source>
</evidence>
<protein>
    <submittedName>
        <fullName evidence="2">Uncharacterized protein</fullName>
    </submittedName>
</protein>
<organism evidence="2 3">
    <name type="scientific">Caulochytrium protostelioides</name>
    <dbReference type="NCBI Taxonomy" id="1555241"/>
    <lineage>
        <taxon>Eukaryota</taxon>
        <taxon>Fungi</taxon>
        <taxon>Fungi incertae sedis</taxon>
        <taxon>Chytridiomycota</taxon>
        <taxon>Chytridiomycota incertae sedis</taxon>
        <taxon>Chytridiomycetes</taxon>
        <taxon>Caulochytriales</taxon>
        <taxon>Caulochytriaceae</taxon>
        <taxon>Caulochytrium</taxon>
    </lineage>
</organism>
<dbReference type="EMBL" id="ML009276">
    <property type="protein sequence ID" value="RKO97418.1"/>
    <property type="molecule type" value="Genomic_DNA"/>
</dbReference>